<dbReference type="Gene3D" id="2.120.10.30">
    <property type="entry name" value="TolB, C-terminal domain"/>
    <property type="match status" value="1"/>
</dbReference>
<accession>A0A8T2T8P5</accession>
<dbReference type="GO" id="GO:0016787">
    <property type="term" value="F:hydrolase activity"/>
    <property type="evidence" value="ECO:0007669"/>
    <property type="project" value="TreeGrafter"/>
</dbReference>
<sequence>MASGRHMTVVLVLVAALGVFIATDPLRLSPLAELPDFKAKAVVPPLPRPDTVLFPRDHLNKLQNSSHVRFLRGIMGPESLAFDSAGRGPYTGIADGRIMRWDGPIVGWTTFATLYPNGTESCKPQFPPVANLTNEHVCGRPLGIHFMKQTGELYIADAYHGLRVVGPHGGEAKLVVGQADGIPFHFTNDVEISSDGVIYFTDSSSNYDRRRFFLAAFSGDDTGRLLSYNPFTNEVKVLCKGIQFPNGLALSKEESFLVVAETTTCRLSRFWLKGDKAGTLETFVQLPGPPDNVRANEAGDFWVAIHCRQNFLGWLAFSSPWMRYAILKLPVPLSRIYPFFLGGKPHALVMRYDSEGNILEVLEDQTGKLVKLISEVEERNGELWLGSVLMPYVAVYSRQGSSA</sequence>
<comment type="subcellular location">
    <subcellularLocation>
        <location evidence="1">Vacuole</location>
    </subcellularLocation>
</comment>
<keyword evidence="5" id="KW-0325">Glycoprotein</keyword>
<evidence type="ECO:0000256" key="5">
    <source>
        <dbReference type="ARBA" id="ARBA00023180"/>
    </source>
</evidence>
<evidence type="ECO:0000256" key="2">
    <source>
        <dbReference type="ARBA" id="ARBA00009191"/>
    </source>
</evidence>
<comment type="caution">
    <text evidence="8">The sequence shown here is derived from an EMBL/GenBank/DDBJ whole genome shotgun (WGS) entry which is preliminary data.</text>
</comment>
<keyword evidence="4 6" id="KW-0732">Signal</keyword>
<evidence type="ECO:0000256" key="4">
    <source>
        <dbReference type="ARBA" id="ARBA00022729"/>
    </source>
</evidence>
<feature type="chain" id="PRO_5035878944" description="Strictosidine synthase conserved region domain-containing protein" evidence="6">
    <location>
        <begin position="23"/>
        <end position="403"/>
    </location>
</feature>
<evidence type="ECO:0000313" key="9">
    <source>
        <dbReference type="Proteomes" id="UP000825935"/>
    </source>
</evidence>
<evidence type="ECO:0000259" key="7">
    <source>
        <dbReference type="Pfam" id="PF03088"/>
    </source>
</evidence>
<dbReference type="OrthoDB" id="5307922at2759"/>
<dbReference type="PANTHER" id="PTHR10426">
    <property type="entry name" value="STRICTOSIDINE SYNTHASE-RELATED"/>
    <property type="match status" value="1"/>
</dbReference>
<name>A0A8T2T8P5_CERRI</name>
<dbReference type="FunFam" id="2.120.10.30:FF:000032">
    <property type="entry name" value="Protein STRICTOSIDINE SYNTHASE-LIKE 13"/>
    <property type="match status" value="1"/>
</dbReference>
<dbReference type="AlphaFoldDB" id="A0A8T2T8P5"/>
<feature type="signal peptide" evidence="6">
    <location>
        <begin position="1"/>
        <end position="22"/>
    </location>
</feature>
<evidence type="ECO:0000256" key="6">
    <source>
        <dbReference type="SAM" id="SignalP"/>
    </source>
</evidence>
<feature type="domain" description="Strictosidine synthase conserved region" evidence="7">
    <location>
        <begin position="188"/>
        <end position="274"/>
    </location>
</feature>
<dbReference type="SUPFAM" id="SSF63829">
    <property type="entry name" value="Calcium-dependent phosphotriesterase"/>
    <property type="match status" value="1"/>
</dbReference>
<dbReference type="Pfam" id="PF03088">
    <property type="entry name" value="Str_synth"/>
    <property type="match status" value="1"/>
</dbReference>
<reference evidence="8" key="1">
    <citation type="submission" date="2021-08" db="EMBL/GenBank/DDBJ databases">
        <title>WGS assembly of Ceratopteris richardii.</title>
        <authorList>
            <person name="Marchant D.B."/>
            <person name="Chen G."/>
            <person name="Jenkins J."/>
            <person name="Shu S."/>
            <person name="Leebens-Mack J."/>
            <person name="Grimwood J."/>
            <person name="Schmutz J."/>
            <person name="Soltis P."/>
            <person name="Soltis D."/>
            <person name="Chen Z.-H."/>
        </authorList>
    </citation>
    <scope>NUCLEOTIDE SEQUENCE</scope>
    <source>
        <strain evidence="8">Whitten #5841</strain>
        <tissue evidence="8">Leaf</tissue>
    </source>
</reference>
<dbReference type="EMBL" id="CM035420">
    <property type="protein sequence ID" value="KAH7405158.1"/>
    <property type="molecule type" value="Genomic_DNA"/>
</dbReference>
<dbReference type="OMA" id="TFITQMG"/>
<dbReference type="Proteomes" id="UP000825935">
    <property type="component" value="Chromosome 15"/>
</dbReference>
<proteinExistence type="inferred from homology"/>
<protein>
    <recommendedName>
        <fullName evidence="7">Strictosidine synthase conserved region domain-containing protein</fullName>
    </recommendedName>
</protein>
<dbReference type="InterPro" id="IPR018119">
    <property type="entry name" value="Strictosidine_synth_cons-reg"/>
</dbReference>
<dbReference type="GO" id="GO:0012505">
    <property type="term" value="C:endomembrane system"/>
    <property type="evidence" value="ECO:0007669"/>
    <property type="project" value="TreeGrafter"/>
</dbReference>
<keyword evidence="3" id="KW-0926">Vacuole</keyword>
<dbReference type="PANTHER" id="PTHR10426:SF106">
    <property type="entry name" value="PROTEIN STRICTOSIDINE SYNTHASE-LIKE 3"/>
    <property type="match status" value="1"/>
</dbReference>
<comment type="similarity">
    <text evidence="2">Belongs to the strictosidine synthase family.</text>
</comment>
<evidence type="ECO:0000256" key="3">
    <source>
        <dbReference type="ARBA" id="ARBA00022554"/>
    </source>
</evidence>
<evidence type="ECO:0000313" key="8">
    <source>
        <dbReference type="EMBL" id="KAH7405158.1"/>
    </source>
</evidence>
<dbReference type="GO" id="GO:0005773">
    <property type="term" value="C:vacuole"/>
    <property type="evidence" value="ECO:0007669"/>
    <property type="project" value="UniProtKB-SubCell"/>
</dbReference>
<organism evidence="8 9">
    <name type="scientific">Ceratopteris richardii</name>
    <name type="common">Triangle waterfern</name>
    <dbReference type="NCBI Taxonomy" id="49495"/>
    <lineage>
        <taxon>Eukaryota</taxon>
        <taxon>Viridiplantae</taxon>
        <taxon>Streptophyta</taxon>
        <taxon>Embryophyta</taxon>
        <taxon>Tracheophyta</taxon>
        <taxon>Polypodiopsida</taxon>
        <taxon>Polypodiidae</taxon>
        <taxon>Polypodiales</taxon>
        <taxon>Pteridineae</taxon>
        <taxon>Pteridaceae</taxon>
        <taxon>Parkerioideae</taxon>
        <taxon>Ceratopteris</taxon>
    </lineage>
</organism>
<gene>
    <name evidence="8" type="ORF">KP509_15G059200</name>
</gene>
<dbReference type="InterPro" id="IPR011042">
    <property type="entry name" value="6-blade_b-propeller_TolB-like"/>
</dbReference>
<keyword evidence="9" id="KW-1185">Reference proteome</keyword>
<evidence type="ECO:0000256" key="1">
    <source>
        <dbReference type="ARBA" id="ARBA00004116"/>
    </source>
</evidence>
<dbReference type="Pfam" id="PF20067">
    <property type="entry name" value="SSL_N"/>
    <property type="match status" value="1"/>
</dbReference>